<dbReference type="Proteomes" id="UP000785171">
    <property type="component" value="Unassembled WGS sequence"/>
</dbReference>
<dbReference type="PANTHER" id="PTHR45703">
    <property type="entry name" value="DYNEIN HEAVY CHAIN"/>
    <property type="match status" value="1"/>
</dbReference>
<evidence type="ECO:0000259" key="1">
    <source>
        <dbReference type="Pfam" id="PF17852"/>
    </source>
</evidence>
<dbReference type="AlphaFoldDB" id="A0A421F261"/>
<evidence type="ECO:0000313" key="7">
    <source>
        <dbReference type="Proteomes" id="UP000285883"/>
    </source>
</evidence>
<comment type="caution">
    <text evidence="4">The sequence shown here is derived from an EMBL/GenBank/DDBJ whole genome shotgun (WGS) entry which is preliminary data.</text>
</comment>
<reference evidence="2" key="1">
    <citation type="journal article" date="2015" name="Genom Data">
        <title>Genome sequences of six Phytophthora species associated with forests in New Zealand.</title>
        <authorList>
            <person name="Studholme D.J."/>
            <person name="McDougal R.L."/>
            <person name="Sambles C."/>
            <person name="Hansen E."/>
            <person name="Hardy G."/>
            <person name="Grant M."/>
            <person name="Ganley R.J."/>
            <person name="Williams N.M."/>
        </authorList>
    </citation>
    <scope>NUCLEOTIDE SEQUENCE</scope>
    <source>
        <strain evidence="2">NZFS 2646</strain>
        <strain evidence="3">NZFS 3630</strain>
    </source>
</reference>
<accession>A0A421F261</accession>
<dbReference type="Proteomes" id="UP000285883">
    <property type="component" value="Unassembled WGS sequence"/>
</dbReference>
<dbReference type="EMBL" id="MAYM02001466">
    <property type="protein sequence ID" value="RLN15255.1"/>
    <property type="molecule type" value="Genomic_DNA"/>
</dbReference>
<dbReference type="GO" id="GO:0030286">
    <property type="term" value="C:dynein complex"/>
    <property type="evidence" value="ECO:0007669"/>
    <property type="project" value="InterPro"/>
</dbReference>
<dbReference type="Gene3D" id="1.10.472.130">
    <property type="match status" value="1"/>
</dbReference>
<dbReference type="Pfam" id="PF12775">
    <property type="entry name" value="AAA_7"/>
    <property type="match status" value="2"/>
</dbReference>
<reference evidence="2" key="3">
    <citation type="submission" date="2020-06" db="EMBL/GenBank/DDBJ databases">
        <authorList>
            <person name="Studholme D.J."/>
        </authorList>
    </citation>
    <scope>NUCLEOTIDE SEQUENCE</scope>
    <source>
        <strain evidence="2">NZFS 2646</strain>
        <strain evidence="3">NZFS 3630</strain>
    </source>
</reference>
<evidence type="ECO:0000313" key="4">
    <source>
        <dbReference type="EMBL" id="RLN15255.1"/>
    </source>
</evidence>
<dbReference type="Proteomes" id="UP000285624">
    <property type="component" value="Unassembled WGS sequence"/>
</dbReference>
<dbReference type="EMBL" id="JPWU03000064">
    <property type="protein sequence ID" value="KAG2528246.1"/>
    <property type="molecule type" value="Genomic_DNA"/>
</dbReference>
<dbReference type="Pfam" id="PF17852">
    <property type="entry name" value="Dynein_AAA_lid"/>
    <property type="match status" value="1"/>
</dbReference>
<evidence type="ECO:0000313" key="5">
    <source>
        <dbReference type="EMBL" id="RLN81156.1"/>
    </source>
</evidence>
<dbReference type="Proteomes" id="UP000792063">
    <property type="component" value="Unassembled WGS sequence"/>
</dbReference>
<dbReference type="GO" id="GO:0007018">
    <property type="term" value="P:microtubule-based movement"/>
    <property type="evidence" value="ECO:0007669"/>
    <property type="project" value="InterPro"/>
</dbReference>
<dbReference type="Gene3D" id="3.40.50.300">
    <property type="entry name" value="P-loop containing nucleotide triphosphate hydrolases"/>
    <property type="match status" value="2"/>
</dbReference>
<dbReference type="InterPro" id="IPR041466">
    <property type="entry name" value="Dynein_AAA5_ext"/>
</dbReference>
<dbReference type="SUPFAM" id="SSF52540">
    <property type="entry name" value="P-loop containing nucleoside triphosphate hydrolases"/>
    <property type="match status" value="1"/>
</dbReference>
<dbReference type="STRING" id="325452.A0A421F261"/>
<dbReference type="InterPro" id="IPR027417">
    <property type="entry name" value="P-loop_NTPase"/>
</dbReference>
<sequence>MQEITMVQTYLYFLDTMLDAETLRDSKKVDVLSGFISVWAFGSALTITDDGTDYRKLFSEWWRSEFKQIKFPARDTVFDYWLDPNTLTFDTWRASPYFKTVHFDGSVAMSSVTVSTPETASITSWMSIMVREERPFMLCGNAGTGKTQLAQGLLNNLDIRGPGPKPASDQLIYFLDDLNLSQVDSYGTQSALALLRQYLDYGHWF</sequence>
<evidence type="ECO:0000313" key="6">
    <source>
        <dbReference type="Proteomes" id="UP000285624"/>
    </source>
</evidence>
<evidence type="ECO:0000313" key="2">
    <source>
        <dbReference type="EMBL" id="KAG2526614.1"/>
    </source>
</evidence>
<evidence type="ECO:0000313" key="3">
    <source>
        <dbReference type="EMBL" id="KAG2528246.1"/>
    </source>
</evidence>
<dbReference type="PANTHER" id="PTHR45703:SF8">
    <property type="entry name" value="DYNEINS HEAVY CHAIN"/>
    <property type="match status" value="1"/>
</dbReference>
<protein>
    <recommendedName>
        <fullName evidence="1">Dynein heavy chain AAA 5 extension domain-containing protein</fullName>
    </recommendedName>
</protein>
<dbReference type="EMBL" id="JPWV03000069">
    <property type="protein sequence ID" value="KAG2526614.1"/>
    <property type="molecule type" value="Genomic_DNA"/>
</dbReference>
<proteinExistence type="predicted"/>
<dbReference type="GO" id="GO:0045505">
    <property type="term" value="F:dynein intermediate chain binding"/>
    <property type="evidence" value="ECO:0007669"/>
    <property type="project" value="InterPro"/>
</dbReference>
<organism evidence="4 7">
    <name type="scientific">Phytophthora kernoviae</name>
    <dbReference type="NCBI Taxonomy" id="325452"/>
    <lineage>
        <taxon>Eukaryota</taxon>
        <taxon>Sar</taxon>
        <taxon>Stramenopiles</taxon>
        <taxon>Oomycota</taxon>
        <taxon>Peronosporomycetes</taxon>
        <taxon>Peronosporales</taxon>
        <taxon>Peronosporaceae</taxon>
        <taxon>Phytophthora</taxon>
    </lineage>
</organism>
<reference evidence="6 7" key="2">
    <citation type="submission" date="2018-07" db="EMBL/GenBank/DDBJ databases">
        <title>Genome sequencing of oomycete isolates from Chile give support for New Zealand origin for Phytophthora kernoviae and make available the first Nothophytophthora sp. genome.</title>
        <authorList>
            <person name="Studholme D.J."/>
            <person name="Sanfuentes E."/>
            <person name="Panda P."/>
            <person name="Hill R."/>
            <person name="Sambles C."/>
            <person name="Grant M."/>
            <person name="Williams N.M."/>
            <person name="Mcdougal R.L."/>
        </authorList>
    </citation>
    <scope>NUCLEOTIDE SEQUENCE [LARGE SCALE GENOMIC DNA]</scope>
    <source>
        <strain evidence="4">Chile2</strain>
        <strain evidence="5">Chile4</strain>
    </source>
</reference>
<name>A0A421F261_9STRA</name>
<dbReference type="InterPro" id="IPR026983">
    <property type="entry name" value="DHC"/>
</dbReference>
<keyword evidence="6" id="KW-1185">Reference proteome</keyword>
<feature type="domain" description="Dynein heavy chain AAA 5 extension" evidence="1">
    <location>
        <begin position="2"/>
        <end position="93"/>
    </location>
</feature>
<dbReference type="EMBL" id="MBDN02000087">
    <property type="protein sequence ID" value="RLN81156.1"/>
    <property type="molecule type" value="Genomic_DNA"/>
</dbReference>
<dbReference type="GO" id="GO:0051959">
    <property type="term" value="F:dynein light intermediate chain binding"/>
    <property type="evidence" value="ECO:0007669"/>
    <property type="project" value="InterPro"/>
</dbReference>
<gene>
    <name evidence="4" type="ORF">BBI17_003975</name>
    <name evidence="5" type="ORF">BBO99_00003936</name>
    <name evidence="2" type="ORF">JM16_003760</name>
    <name evidence="3" type="ORF">JM18_003230</name>
</gene>